<dbReference type="GO" id="GO:0006567">
    <property type="term" value="P:L-threonine catabolic process"/>
    <property type="evidence" value="ECO:0007669"/>
    <property type="project" value="TreeGrafter"/>
</dbReference>
<evidence type="ECO:0000256" key="3">
    <source>
        <dbReference type="ARBA" id="ARBA00023239"/>
    </source>
</evidence>
<comment type="cofactor">
    <cofactor evidence="1">
        <name>pyridoxal 5'-phosphate</name>
        <dbReference type="ChEBI" id="CHEBI:597326"/>
    </cofactor>
</comment>
<dbReference type="Gene3D" id="3.40.50.1100">
    <property type="match status" value="2"/>
</dbReference>
<dbReference type="Proteomes" id="UP000250675">
    <property type="component" value="Unassembled WGS sequence"/>
</dbReference>
<feature type="domain" description="Tryptophan synthase beta chain-like PALP" evidence="4">
    <location>
        <begin position="21"/>
        <end position="304"/>
    </location>
</feature>
<accession>A0A2X3FXI1</accession>
<evidence type="ECO:0000313" key="6">
    <source>
        <dbReference type="Proteomes" id="UP000250675"/>
    </source>
</evidence>
<evidence type="ECO:0000313" key="5">
    <source>
        <dbReference type="EMBL" id="SQC20645.1"/>
    </source>
</evidence>
<evidence type="ECO:0000256" key="1">
    <source>
        <dbReference type="ARBA" id="ARBA00001933"/>
    </source>
</evidence>
<name>A0A2X3FXI1_KLEPN</name>
<organism evidence="5 6">
    <name type="scientific">Klebsiella pneumoniae</name>
    <dbReference type="NCBI Taxonomy" id="573"/>
    <lineage>
        <taxon>Bacteria</taxon>
        <taxon>Pseudomonadati</taxon>
        <taxon>Pseudomonadota</taxon>
        <taxon>Gammaproteobacteria</taxon>
        <taxon>Enterobacterales</taxon>
        <taxon>Enterobacteriaceae</taxon>
        <taxon>Klebsiella/Raoultella group</taxon>
        <taxon>Klebsiella</taxon>
        <taxon>Klebsiella pneumoniae complex</taxon>
    </lineage>
</organism>
<evidence type="ECO:0000259" key="4">
    <source>
        <dbReference type="Pfam" id="PF00291"/>
    </source>
</evidence>
<dbReference type="InterPro" id="IPR036052">
    <property type="entry name" value="TrpB-like_PALP_sf"/>
</dbReference>
<sequence length="322" mass="34094">MTNYITLSSIIKAAERIENSVIRPPTVDSPGLSDLLGRKVFLKLENLQAGGSFKARGVLNLLTAFSGNLKDYCFAAVSGGNFGIAVAEAAKALDLNVTVIMQKNAPASSIEKIRHSGSTVILEEDVSSAFERANTLAEQGYHIIDDCSDTLVAEGYGTLALELIEDCPSLTDVFVAVGGGAMLAGIATVLKSRNPHIRIWGVETEGASSMYQALKAGKPVHVDITSAISTLGVPVIDRLMLEHAQHYIEKVITVSDSDAIQGMLSFGEKACLWVEPAAGTLIPAVISVIPGMPDNAVIGLIVCGGNITQREMNEWAKITDVI</sequence>
<gene>
    <name evidence="5" type="primary">psdht</name>
    <name evidence="5" type="ORF">NCTC9645_01699</name>
</gene>
<dbReference type="EMBL" id="UASO01000004">
    <property type="protein sequence ID" value="SQC20645.1"/>
    <property type="molecule type" value="Genomic_DNA"/>
</dbReference>
<dbReference type="GO" id="GO:0003941">
    <property type="term" value="F:L-serine ammonia-lyase activity"/>
    <property type="evidence" value="ECO:0007669"/>
    <property type="project" value="TreeGrafter"/>
</dbReference>
<dbReference type="InterPro" id="IPR050147">
    <property type="entry name" value="Ser/Thr_Dehydratase"/>
</dbReference>
<dbReference type="PANTHER" id="PTHR48078">
    <property type="entry name" value="THREONINE DEHYDRATASE, MITOCHONDRIAL-RELATED"/>
    <property type="match status" value="1"/>
</dbReference>
<dbReference type="GO" id="GO:0004794">
    <property type="term" value="F:threonine deaminase activity"/>
    <property type="evidence" value="ECO:0007669"/>
    <property type="project" value="TreeGrafter"/>
</dbReference>
<keyword evidence="3 5" id="KW-0456">Lyase</keyword>
<proteinExistence type="predicted"/>
<dbReference type="GO" id="GO:0030170">
    <property type="term" value="F:pyridoxal phosphate binding"/>
    <property type="evidence" value="ECO:0007669"/>
    <property type="project" value="InterPro"/>
</dbReference>
<reference evidence="5 6" key="1">
    <citation type="submission" date="2018-06" db="EMBL/GenBank/DDBJ databases">
        <authorList>
            <consortium name="Pathogen Informatics"/>
            <person name="Doyle S."/>
        </authorList>
    </citation>
    <scope>NUCLEOTIDE SEQUENCE [LARGE SCALE GENOMIC DNA]</scope>
    <source>
        <strain evidence="5 6">NCTC9645</strain>
    </source>
</reference>
<dbReference type="EC" id="4.2.1.-" evidence="5"/>
<dbReference type="GO" id="GO:0009097">
    <property type="term" value="P:isoleucine biosynthetic process"/>
    <property type="evidence" value="ECO:0007669"/>
    <property type="project" value="TreeGrafter"/>
</dbReference>
<dbReference type="PANTHER" id="PTHR48078:SF6">
    <property type="entry name" value="L-THREONINE DEHYDRATASE CATABOLIC TDCB"/>
    <property type="match status" value="1"/>
</dbReference>
<dbReference type="SUPFAM" id="SSF53686">
    <property type="entry name" value="Tryptophan synthase beta subunit-like PLP-dependent enzymes"/>
    <property type="match status" value="1"/>
</dbReference>
<evidence type="ECO:0000256" key="2">
    <source>
        <dbReference type="ARBA" id="ARBA00022898"/>
    </source>
</evidence>
<dbReference type="GO" id="GO:0006565">
    <property type="term" value="P:L-serine catabolic process"/>
    <property type="evidence" value="ECO:0007669"/>
    <property type="project" value="TreeGrafter"/>
</dbReference>
<dbReference type="InterPro" id="IPR001926">
    <property type="entry name" value="TrpB-like_PALP"/>
</dbReference>
<dbReference type="Pfam" id="PF00291">
    <property type="entry name" value="PALP"/>
    <property type="match status" value="1"/>
</dbReference>
<dbReference type="AlphaFoldDB" id="A0A2X3FXI1"/>
<keyword evidence="2" id="KW-0663">Pyridoxal phosphate</keyword>
<protein>
    <submittedName>
        <fullName evidence="5">Serine/threonine dehydratase family protein</fullName>
        <ecNumber evidence="5">4.2.1.-</ecNumber>
    </submittedName>
</protein>
<dbReference type="PROSITE" id="PS00165">
    <property type="entry name" value="DEHYDRATASE_SER_THR"/>
    <property type="match status" value="1"/>
</dbReference>
<dbReference type="InterPro" id="IPR000634">
    <property type="entry name" value="Ser/Thr_deHydtase_PyrdxlP-BS"/>
</dbReference>